<evidence type="ECO:0000256" key="7">
    <source>
        <dbReference type="ARBA" id="ARBA00023239"/>
    </source>
</evidence>
<dbReference type="GO" id="GO:0140078">
    <property type="term" value="F:class I DNA-(apurinic or apyrimidinic site) endonuclease activity"/>
    <property type="evidence" value="ECO:0007669"/>
    <property type="project" value="UniProtKB-EC"/>
</dbReference>
<keyword evidence="6" id="KW-0234">DNA repair</keyword>
<dbReference type="Gene3D" id="3.20.190.10">
    <property type="entry name" value="MutM-like, N-terminal"/>
    <property type="match status" value="1"/>
</dbReference>
<evidence type="ECO:0000256" key="2">
    <source>
        <dbReference type="ARBA" id="ARBA00012720"/>
    </source>
</evidence>
<dbReference type="InterPro" id="IPR003892">
    <property type="entry name" value="CUE"/>
</dbReference>
<dbReference type="Gene3D" id="1.20.1050.80">
    <property type="entry name" value="VPS9 domain"/>
    <property type="match status" value="1"/>
</dbReference>
<evidence type="ECO:0000256" key="4">
    <source>
        <dbReference type="ARBA" id="ARBA00022801"/>
    </source>
</evidence>
<keyword evidence="3" id="KW-0227">DNA damage</keyword>
<dbReference type="GO" id="GO:0005829">
    <property type="term" value="C:cytosol"/>
    <property type="evidence" value="ECO:0007669"/>
    <property type="project" value="TreeGrafter"/>
</dbReference>
<comment type="similarity">
    <text evidence="1">Belongs to the FPG family.</text>
</comment>
<sequence>MDPEKEQNVLIDLGIPSENSQPAQPPPSTTRTAASDELAQKTQELELNEKQPLEDEAQPQVNKEKEKERVRSPTPPPPPPKDDKFLRRQYAQDDELANIMDEMDDDVADPALQKIMSPRLDMSSLPMRTSSLDPSPSPSTMTSPKLQRQQSRDSYMFSPAAVRPGSISGVSIQQPERTDSPRPASSIFQPPPPSPDPEPVLPFDFHRFLEQLRHRTADPVARFLRSFLNEFGKKQWAVHEQVKIISDFLEFISKKMAQCEVWRTVSDAEFDNAREGMEKLVMNRLYSQTFSPAIPAQEVSSPTKKRFRHQTHSPHGPGRRGQHQEDVERDEVIAQKIRIYGWIREEHLDIAPITDKGRRFLVLAQQELLKIGSYRAPRDKVICILNTCKVIFGYLKNNKSDQSADSFVPLLIYTVLRANPEHLVSNVQYILRFRNQDKLGGEAGYYISSLMGVVTFIENLDRTNLTITDEEFEKNVEAAVSQIAEGHKADEYEASTHDKAASSSSHSTHPQFNEKSTLSRPEVNTRNSTEGERTPLNRGNSTRSKNSAGEPEDDNAAVTGLLRTIQKPLSTIGRMFSDEGQSSSSSPQQLATPQPISTPRLSPGLPALPQQRKSAEDTRRLRSPERREVDRARSFESSRGRSSQDSAARQASNDMAEAQRIQAQEHQVVVETLQGMFPDLDREVISDVVRIKEGRIGEVARIVHFLRKHCANKVISAVQVQEDNIIYGKVGTTASAFQKAMTGKRILDAKQQGKYFWLEMDSAPHPVMHLGMTGWIKFKTDDTSHYYRKPEDEDKPQEWPPRFWKFILQLQGEENEIAFVDPRRLARIRLVDVAAKELRNTTPLKENGPDPVIDREILTEQWLEEKLKSKKVPIKALLLDQANISGIGNWVADEVLYQARIHPEQYSYTFSSAQIAALHKAMMEVCGLAVEVLSDSSQFPETWLMKYRWDKGKKDKNVLPNGDKIVHLKVGGRTSAIVPRLQKKTGKVAGDVGSADEMEEDTAESQEEAAPKKPKSKAKKATTKVKQEVDEEETKPKRARTTKRKAETEDEDESASVKSEDEHTKPVKKRQTKTATKTNGTKATQAKPKKKDVRVETLAAEGQTRRRSGRLSGKDNWSEVAT</sequence>
<feature type="compositionally biased region" description="Basic and acidic residues" evidence="10">
    <location>
        <begin position="43"/>
        <end position="53"/>
    </location>
</feature>
<dbReference type="PANTHER" id="PTHR23101">
    <property type="entry name" value="RAB GDP/GTP EXCHANGE FACTOR"/>
    <property type="match status" value="1"/>
</dbReference>
<dbReference type="EC" id="4.2.99.18" evidence="2"/>
<evidence type="ECO:0000256" key="1">
    <source>
        <dbReference type="ARBA" id="ARBA00009409"/>
    </source>
</evidence>
<feature type="compositionally biased region" description="Basic residues" evidence="10">
    <location>
        <begin position="303"/>
        <end position="321"/>
    </location>
</feature>
<dbReference type="GO" id="GO:0006284">
    <property type="term" value="P:base-excision repair"/>
    <property type="evidence" value="ECO:0007669"/>
    <property type="project" value="InterPro"/>
</dbReference>
<dbReference type="GO" id="GO:0016192">
    <property type="term" value="P:vesicle-mediated transport"/>
    <property type="evidence" value="ECO:0007669"/>
    <property type="project" value="InterPro"/>
</dbReference>
<dbReference type="InterPro" id="IPR003123">
    <property type="entry name" value="VPS9"/>
</dbReference>
<evidence type="ECO:0000256" key="5">
    <source>
        <dbReference type="ARBA" id="ARBA00023125"/>
    </source>
</evidence>
<dbReference type="SUPFAM" id="SSF46934">
    <property type="entry name" value="UBA-like"/>
    <property type="match status" value="1"/>
</dbReference>
<dbReference type="Pfam" id="PF18151">
    <property type="entry name" value="DUF5601"/>
    <property type="match status" value="1"/>
</dbReference>
<feature type="region of interest" description="Disordered" evidence="10">
    <location>
        <begin position="575"/>
        <end position="660"/>
    </location>
</feature>
<dbReference type="InterPro" id="IPR045046">
    <property type="entry name" value="Vps9-like"/>
</dbReference>
<dbReference type="Gene3D" id="1.10.8.50">
    <property type="match status" value="1"/>
</dbReference>
<feature type="compositionally biased region" description="Pro residues" evidence="10">
    <location>
        <begin position="189"/>
        <end position="199"/>
    </location>
</feature>
<dbReference type="GO" id="GO:0008270">
    <property type="term" value="F:zinc ion binding"/>
    <property type="evidence" value="ECO:0007669"/>
    <property type="project" value="InterPro"/>
</dbReference>
<feature type="domain" description="CUE" evidence="12">
    <location>
        <begin position="665"/>
        <end position="708"/>
    </location>
</feature>
<dbReference type="SUPFAM" id="SSF109993">
    <property type="entry name" value="VPS9 domain"/>
    <property type="match status" value="1"/>
</dbReference>
<feature type="region of interest" description="Disordered" evidence="10">
    <location>
        <begin position="493"/>
        <end position="557"/>
    </location>
</feature>
<evidence type="ECO:0000256" key="10">
    <source>
        <dbReference type="SAM" id="MobiDB-lite"/>
    </source>
</evidence>
<dbReference type="SUPFAM" id="SSF46946">
    <property type="entry name" value="S13-like H2TH domain"/>
    <property type="match status" value="1"/>
</dbReference>
<keyword evidence="7" id="KW-0456">Lyase</keyword>
<dbReference type="Pfam" id="PF02204">
    <property type="entry name" value="VPS9"/>
    <property type="match status" value="1"/>
</dbReference>
<dbReference type="PROSITE" id="PS51205">
    <property type="entry name" value="VPS9"/>
    <property type="match status" value="1"/>
</dbReference>
<name>A0A4S8SDJ7_AURPU</name>
<dbReference type="SMART" id="SM00898">
    <property type="entry name" value="Fapy_DNA_glyco"/>
    <property type="match status" value="1"/>
</dbReference>
<dbReference type="GO" id="GO:0019104">
    <property type="term" value="F:DNA N-glycosylase activity"/>
    <property type="evidence" value="ECO:0007669"/>
    <property type="project" value="InterPro"/>
</dbReference>
<organism evidence="14 15">
    <name type="scientific">Aureobasidium pullulans</name>
    <name type="common">Black yeast</name>
    <name type="synonym">Pullularia pullulans</name>
    <dbReference type="NCBI Taxonomy" id="5580"/>
    <lineage>
        <taxon>Eukaryota</taxon>
        <taxon>Fungi</taxon>
        <taxon>Dikarya</taxon>
        <taxon>Ascomycota</taxon>
        <taxon>Pezizomycotina</taxon>
        <taxon>Dothideomycetes</taxon>
        <taxon>Dothideomycetidae</taxon>
        <taxon>Dothideales</taxon>
        <taxon>Saccotheciaceae</taxon>
        <taxon>Aureobasidium</taxon>
    </lineage>
</organism>
<gene>
    <name evidence="14" type="ORF">D6D28_06592</name>
</gene>
<evidence type="ECO:0000256" key="8">
    <source>
        <dbReference type="ARBA" id="ARBA00023268"/>
    </source>
</evidence>
<keyword evidence="5" id="KW-0238">DNA-binding</keyword>
<dbReference type="SMART" id="SM01232">
    <property type="entry name" value="H2TH"/>
    <property type="match status" value="1"/>
</dbReference>
<feature type="compositionally biased region" description="Polar residues" evidence="10">
    <location>
        <begin position="501"/>
        <end position="528"/>
    </location>
</feature>
<dbReference type="GO" id="GO:0003684">
    <property type="term" value="F:damaged DNA binding"/>
    <property type="evidence" value="ECO:0007669"/>
    <property type="project" value="InterPro"/>
</dbReference>
<feature type="compositionally biased region" description="Basic and acidic residues" evidence="10">
    <location>
        <begin position="1112"/>
        <end position="1122"/>
    </location>
</feature>
<dbReference type="GO" id="GO:0005085">
    <property type="term" value="F:guanyl-nucleotide exchange factor activity"/>
    <property type="evidence" value="ECO:0007669"/>
    <property type="project" value="InterPro"/>
</dbReference>
<feature type="region of interest" description="Disordered" evidence="10">
    <location>
        <begin position="296"/>
        <end position="327"/>
    </location>
</feature>
<feature type="compositionally biased region" description="Low complexity" evidence="10">
    <location>
        <begin position="640"/>
        <end position="652"/>
    </location>
</feature>
<dbReference type="GO" id="GO:0030139">
    <property type="term" value="C:endocytic vesicle"/>
    <property type="evidence" value="ECO:0007669"/>
    <property type="project" value="TreeGrafter"/>
</dbReference>
<keyword evidence="9" id="KW-0326">Glycosidase</keyword>
<dbReference type="PANTHER" id="PTHR23101:SF25">
    <property type="entry name" value="GTPASE-ACTIVATING PROTEIN AND VPS9 DOMAIN-CONTAINING PROTEIN 1"/>
    <property type="match status" value="1"/>
</dbReference>
<dbReference type="CDD" id="cd08972">
    <property type="entry name" value="PF_Nei_N"/>
    <property type="match status" value="1"/>
</dbReference>
<feature type="compositionally biased region" description="Acidic residues" evidence="10">
    <location>
        <begin position="92"/>
        <end position="108"/>
    </location>
</feature>
<evidence type="ECO:0000313" key="15">
    <source>
        <dbReference type="Proteomes" id="UP000304951"/>
    </source>
</evidence>
<feature type="compositionally biased region" description="Basic residues" evidence="10">
    <location>
        <begin position="1012"/>
        <end position="1023"/>
    </location>
</feature>
<dbReference type="SUPFAM" id="SSF81624">
    <property type="entry name" value="N-terminal domain of MutM-like DNA repair proteins"/>
    <property type="match status" value="1"/>
</dbReference>
<evidence type="ECO:0000259" key="12">
    <source>
        <dbReference type="PROSITE" id="PS51140"/>
    </source>
</evidence>
<dbReference type="InterPro" id="IPR015886">
    <property type="entry name" value="H2TH_FPG"/>
</dbReference>
<dbReference type="InterPro" id="IPR041804">
    <property type="entry name" value="Vps9_CUE"/>
</dbReference>
<evidence type="ECO:0000256" key="6">
    <source>
        <dbReference type="ARBA" id="ARBA00023204"/>
    </source>
</evidence>
<proteinExistence type="inferred from homology"/>
<feature type="compositionally biased region" description="Basic and acidic residues" evidence="10">
    <location>
        <begin position="613"/>
        <end position="639"/>
    </location>
</feature>
<feature type="compositionally biased region" description="Low complexity" evidence="10">
    <location>
        <begin position="129"/>
        <end position="144"/>
    </location>
</feature>
<comment type="caution">
    <text evidence="14">The sequence shown here is derived from an EMBL/GenBank/DDBJ whole genome shotgun (WGS) entry which is preliminary data.</text>
</comment>
<evidence type="ECO:0000313" key="14">
    <source>
        <dbReference type="EMBL" id="THV68560.1"/>
    </source>
</evidence>
<dbReference type="Pfam" id="PF01149">
    <property type="entry name" value="Fapy_DNA_glyco"/>
    <property type="match status" value="1"/>
</dbReference>
<feature type="region of interest" description="Disordered" evidence="10">
    <location>
        <begin position="982"/>
        <end position="1122"/>
    </location>
</feature>
<dbReference type="Pfam" id="PF06831">
    <property type="entry name" value="H2TH"/>
    <property type="match status" value="1"/>
</dbReference>
<dbReference type="InterPro" id="IPR012319">
    <property type="entry name" value="FPG_cat"/>
</dbReference>
<feature type="region of interest" description="Disordered" evidence="10">
    <location>
        <begin position="1"/>
        <end position="199"/>
    </location>
</feature>
<dbReference type="GO" id="GO:0031267">
    <property type="term" value="F:small GTPase binding"/>
    <property type="evidence" value="ECO:0007669"/>
    <property type="project" value="TreeGrafter"/>
</dbReference>
<dbReference type="Gene3D" id="1.10.8.10">
    <property type="entry name" value="DNA helicase RuvA subunit, C-terminal domain"/>
    <property type="match status" value="1"/>
</dbReference>
<keyword evidence="4" id="KW-0378">Hydrolase</keyword>
<dbReference type="AlphaFoldDB" id="A0A4S8SDJ7"/>
<feature type="compositionally biased region" description="Acidic residues" evidence="10">
    <location>
        <begin position="994"/>
        <end position="1007"/>
    </location>
</feature>
<dbReference type="InterPro" id="IPR035937">
    <property type="entry name" value="FPG_N"/>
</dbReference>
<dbReference type="SMART" id="SM00167">
    <property type="entry name" value="VPS9"/>
    <property type="match status" value="1"/>
</dbReference>
<dbReference type="InterPro" id="IPR037191">
    <property type="entry name" value="VPS9_dom_sf"/>
</dbReference>
<feature type="compositionally biased region" description="Polar residues" evidence="10">
    <location>
        <begin position="587"/>
        <end position="600"/>
    </location>
</feature>
<dbReference type="Proteomes" id="UP000304951">
    <property type="component" value="Unassembled WGS sequence"/>
</dbReference>
<feature type="domain" description="Formamidopyrimidine-DNA glycosylase catalytic" evidence="11">
    <location>
        <begin position="694"/>
        <end position="826"/>
    </location>
</feature>
<evidence type="ECO:0000256" key="9">
    <source>
        <dbReference type="ARBA" id="ARBA00023295"/>
    </source>
</evidence>
<reference evidence="14 15" key="1">
    <citation type="submission" date="2018-10" db="EMBL/GenBank/DDBJ databases">
        <title>Fifty Aureobasidium pullulans genomes reveal a recombining polyextremotolerant generalist.</title>
        <authorList>
            <person name="Gostincar C."/>
            <person name="Turk M."/>
            <person name="Zajc J."/>
            <person name="Gunde-Cimerman N."/>
        </authorList>
    </citation>
    <scope>NUCLEOTIDE SEQUENCE [LARGE SCALE GENOMIC DNA]</scope>
    <source>
        <strain evidence="14 15">EXF-11900</strain>
    </source>
</reference>
<dbReference type="Gene3D" id="1.10.246.120">
    <property type="match status" value="1"/>
</dbReference>
<feature type="compositionally biased region" description="Polar residues" evidence="10">
    <location>
        <begin position="537"/>
        <end position="547"/>
    </location>
</feature>
<keyword evidence="8" id="KW-0511">Multifunctional enzyme</keyword>
<dbReference type="GO" id="GO:0043130">
    <property type="term" value="F:ubiquitin binding"/>
    <property type="evidence" value="ECO:0007669"/>
    <property type="project" value="InterPro"/>
</dbReference>
<dbReference type="CDD" id="cd14369">
    <property type="entry name" value="CUE_VPS9_like"/>
    <property type="match status" value="1"/>
</dbReference>
<accession>A0A4S8SDJ7</accession>
<dbReference type="FunFam" id="1.10.8.50:FF:000009">
    <property type="entry name" value="Formamidopyrimidine-DNA glycosylase"/>
    <property type="match status" value="1"/>
</dbReference>
<dbReference type="InterPro" id="IPR010979">
    <property type="entry name" value="Ribosomal_uS13-like_H2TH"/>
</dbReference>
<protein>
    <recommendedName>
        <fullName evidence="2">DNA-(apurinic or apyrimidinic site) lyase</fullName>
        <ecNumber evidence="2">4.2.99.18</ecNumber>
    </recommendedName>
</protein>
<feature type="compositionally biased region" description="Low complexity" evidence="10">
    <location>
        <begin position="1073"/>
        <end position="1086"/>
    </location>
</feature>
<dbReference type="EMBL" id="QZAF01000312">
    <property type="protein sequence ID" value="THV68560.1"/>
    <property type="molecule type" value="Genomic_DNA"/>
</dbReference>
<evidence type="ECO:0000259" key="11">
    <source>
        <dbReference type="PROSITE" id="PS51068"/>
    </source>
</evidence>
<feature type="compositionally biased region" description="Basic and acidic residues" evidence="10">
    <location>
        <begin position="62"/>
        <end position="71"/>
    </location>
</feature>
<dbReference type="InterPro" id="IPR009060">
    <property type="entry name" value="UBA-like_sf"/>
</dbReference>
<feature type="domain" description="VPS9" evidence="13">
    <location>
        <begin position="327"/>
        <end position="466"/>
    </location>
</feature>
<dbReference type="PROSITE" id="PS51068">
    <property type="entry name" value="FPG_CAT"/>
    <property type="match status" value="1"/>
</dbReference>
<evidence type="ECO:0000256" key="3">
    <source>
        <dbReference type="ARBA" id="ARBA00022763"/>
    </source>
</evidence>
<dbReference type="PROSITE" id="PS51140">
    <property type="entry name" value="CUE"/>
    <property type="match status" value="1"/>
</dbReference>
<evidence type="ECO:0000259" key="13">
    <source>
        <dbReference type="PROSITE" id="PS51205"/>
    </source>
</evidence>
<dbReference type="InterPro" id="IPR041545">
    <property type="entry name" value="DUF5601"/>
</dbReference>